<keyword evidence="1" id="KW-0472">Membrane</keyword>
<name>A0A420WIH4_9PROT</name>
<keyword evidence="1" id="KW-1133">Transmembrane helix</keyword>
<dbReference type="PANTHER" id="PTHR34801">
    <property type="entry name" value="EXPRESSED PROTEIN"/>
    <property type="match status" value="1"/>
</dbReference>
<dbReference type="InterPro" id="IPR010865">
    <property type="entry name" value="DUF1499"/>
</dbReference>
<reference evidence="2 3" key="1">
    <citation type="submission" date="2018-10" db="EMBL/GenBank/DDBJ databases">
        <title>Genomic Encyclopedia of Type Strains, Phase IV (KMG-IV): sequencing the most valuable type-strain genomes for metagenomic binning, comparative biology and taxonomic classification.</title>
        <authorList>
            <person name="Goeker M."/>
        </authorList>
    </citation>
    <scope>NUCLEOTIDE SEQUENCE [LARGE SCALE GENOMIC DNA]</scope>
    <source>
        <strain evidence="2 3">DSM 22008</strain>
    </source>
</reference>
<evidence type="ECO:0000313" key="2">
    <source>
        <dbReference type="EMBL" id="RKQ70739.1"/>
    </source>
</evidence>
<organism evidence="2 3">
    <name type="scientific">Litorimonas taeanensis</name>
    <dbReference type="NCBI Taxonomy" id="568099"/>
    <lineage>
        <taxon>Bacteria</taxon>
        <taxon>Pseudomonadati</taxon>
        <taxon>Pseudomonadota</taxon>
        <taxon>Alphaproteobacteria</taxon>
        <taxon>Maricaulales</taxon>
        <taxon>Robiginitomaculaceae</taxon>
    </lineage>
</organism>
<protein>
    <submittedName>
        <fullName evidence="2">Uncharacterized protein (DUF1499 family)</fullName>
    </submittedName>
</protein>
<dbReference type="EMBL" id="RBII01000001">
    <property type="protein sequence ID" value="RKQ70739.1"/>
    <property type="molecule type" value="Genomic_DNA"/>
</dbReference>
<keyword evidence="1" id="KW-0812">Transmembrane</keyword>
<comment type="caution">
    <text evidence="2">The sequence shown here is derived from an EMBL/GenBank/DDBJ whole genome shotgun (WGS) entry which is preliminary data.</text>
</comment>
<keyword evidence="3" id="KW-1185">Reference proteome</keyword>
<gene>
    <name evidence="2" type="ORF">DES40_0038</name>
</gene>
<dbReference type="PANTHER" id="PTHR34801:SF6">
    <property type="entry name" value="SLL1620 PROTEIN"/>
    <property type="match status" value="1"/>
</dbReference>
<evidence type="ECO:0000313" key="3">
    <source>
        <dbReference type="Proteomes" id="UP000282211"/>
    </source>
</evidence>
<dbReference type="AlphaFoldDB" id="A0A420WIH4"/>
<dbReference type="OrthoDB" id="8479024at2"/>
<evidence type="ECO:0000256" key="1">
    <source>
        <dbReference type="SAM" id="Phobius"/>
    </source>
</evidence>
<dbReference type="InParanoid" id="A0A420WIH4"/>
<dbReference type="RefSeq" id="WP_121098573.1">
    <property type="nucleotide sequence ID" value="NZ_RBII01000001.1"/>
</dbReference>
<proteinExistence type="predicted"/>
<sequence>MMTISAKLFSVNASPNLLNLVIGRMVLLKFILFIGLFIAGAFILMGIFSQKGKAKGLINGRLADVPSTPNAVSSEGDTQPERRVAPLEASLLQVAAAIEATGGVITSRTDDYISATYMSRIFKFIDDVEVREENENLCHIRSASRVGYSDRGVNRRRVAVIRSAL</sequence>
<dbReference type="Pfam" id="PF07386">
    <property type="entry name" value="DUF1499"/>
    <property type="match status" value="1"/>
</dbReference>
<dbReference type="Proteomes" id="UP000282211">
    <property type="component" value="Unassembled WGS sequence"/>
</dbReference>
<feature type="transmembrane region" description="Helical" evidence="1">
    <location>
        <begin position="26"/>
        <end position="48"/>
    </location>
</feature>
<accession>A0A420WIH4</accession>